<dbReference type="InterPro" id="IPR001212">
    <property type="entry name" value="Somatomedin_B_dom"/>
</dbReference>
<dbReference type="InterPro" id="IPR036024">
    <property type="entry name" value="Somatomedin_B-like_dom_sf"/>
</dbReference>
<dbReference type="CDD" id="cd06263">
    <property type="entry name" value="MAM"/>
    <property type="match status" value="1"/>
</dbReference>
<dbReference type="SMART" id="SM00032">
    <property type="entry name" value="CCP"/>
    <property type="match status" value="1"/>
</dbReference>
<dbReference type="Pfam" id="PF01033">
    <property type="entry name" value="Somatomedin_B"/>
    <property type="match status" value="1"/>
</dbReference>
<feature type="transmembrane region" description="Helical" evidence="4">
    <location>
        <begin position="561"/>
        <end position="584"/>
    </location>
</feature>
<dbReference type="PROSITE" id="PS50958">
    <property type="entry name" value="SMB_2"/>
    <property type="match status" value="1"/>
</dbReference>
<gene>
    <name evidence="8" type="ORF">ILUMI_23386</name>
</gene>
<dbReference type="Pfam" id="PF00084">
    <property type="entry name" value="Sushi"/>
    <property type="match status" value="1"/>
</dbReference>
<evidence type="ECO:0000259" key="7">
    <source>
        <dbReference type="PROSITE" id="PS50958"/>
    </source>
</evidence>
<dbReference type="PANTHER" id="PTHR23282:SF101">
    <property type="entry name" value="MAM DOMAIN-CONTAINING PROTEIN"/>
    <property type="match status" value="1"/>
</dbReference>
<dbReference type="Pfam" id="PF00629">
    <property type="entry name" value="MAM"/>
    <property type="match status" value="1"/>
</dbReference>
<feature type="domain" description="Sushi" evidence="6">
    <location>
        <begin position="31"/>
        <end position="85"/>
    </location>
</feature>
<dbReference type="AlphaFoldDB" id="A0A8K0CB63"/>
<keyword evidence="4" id="KW-1133">Transmembrane helix</keyword>
<dbReference type="PANTHER" id="PTHR23282">
    <property type="entry name" value="APICAL ENDOSOMAL GLYCOPROTEIN PRECURSOR"/>
    <property type="match status" value="1"/>
</dbReference>
<dbReference type="PROSITE" id="PS50923">
    <property type="entry name" value="SUSHI"/>
    <property type="match status" value="2"/>
</dbReference>
<keyword evidence="2" id="KW-0768">Sushi</keyword>
<evidence type="ECO:0000256" key="2">
    <source>
        <dbReference type="PROSITE-ProRule" id="PRU00302"/>
    </source>
</evidence>
<dbReference type="GO" id="GO:0016020">
    <property type="term" value="C:membrane"/>
    <property type="evidence" value="ECO:0007669"/>
    <property type="project" value="InterPro"/>
</dbReference>
<dbReference type="SUPFAM" id="SSF90188">
    <property type="entry name" value="Somatomedin B domain"/>
    <property type="match status" value="1"/>
</dbReference>
<feature type="domain" description="SMB" evidence="7">
    <location>
        <begin position="279"/>
        <end position="329"/>
    </location>
</feature>
<sequence>MCNTGYIIAGEKYSTCQNGTWDTPVPKCVRASCTKVNPPIHGLIYPSHRGAVLNFFCRPGYELHGPNATYCDGRTWDNGLPACLPSNTKPSLSCDFENEDLCGWNQDLRHDFDWTRMNFKTPSGHLGTGPSFDHSKGVGKDGYYMYIESSSRNTNDTARLISPIYTKMDEPDVCLEFYYHMHGASTGQLRVYIKKASDSWDLDPNKALFWKSGNHGDKWLQSLHQIDPIDEDFQIVIEGVRGESYFSDIAIDDVRIIQNCALDDDITTENDVTYPDDYQYQSCLNRCDNDNYIIPPEDSLLMKCGCDETCTDNNACCPDYIAICILGVTDDITTTEEYTTTSESTTITEKETTISTTKSTTMNITQSQLSSSTTPQQNYTLKNRTQPNSINTNEISSVLPKFTITNTTNYKPSVKFIPTNTTNFNNTIKPDIPVRKIPTLVFLTPTTPELIVQRIKSTLMTSTTSTSTSTMSTTATTPKAVKKVTKSATTPGIIDEILTLPEVNEDDVDITYFPSVYTTAKQQVSNSLPIKQSPNDIKVLSSNSKSMQKIIKNKPATNTKLIIILVVASVSFILFTILSGIFVVRRYRRFGCRNRRKMYGSSSDSQSDVRFLTSDEILDFNLAYPEH</sequence>
<comment type="caution">
    <text evidence="2">Lacks conserved residue(s) required for the propagation of feature annotation.</text>
</comment>
<keyword evidence="9" id="KW-1185">Reference proteome</keyword>
<feature type="compositionally biased region" description="Low complexity" evidence="3">
    <location>
        <begin position="365"/>
        <end position="377"/>
    </location>
</feature>
<evidence type="ECO:0000256" key="3">
    <source>
        <dbReference type="SAM" id="MobiDB-lite"/>
    </source>
</evidence>
<accession>A0A8K0CB63</accession>
<dbReference type="Proteomes" id="UP000801492">
    <property type="component" value="Unassembled WGS sequence"/>
</dbReference>
<dbReference type="PROSITE" id="PS00524">
    <property type="entry name" value="SMB_1"/>
    <property type="match status" value="1"/>
</dbReference>
<dbReference type="InterPro" id="IPR013320">
    <property type="entry name" value="ConA-like_dom_sf"/>
</dbReference>
<dbReference type="Gene3D" id="2.10.70.10">
    <property type="entry name" value="Complement Module, domain 1"/>
    <property type="match status" value="2"/>
</dbReference>
<feature type="region of interest" description="Disordered" evidence="3">
    <location>
        <begin position="365"/>
        <end position="392"/>
    </location>
</feature>
<dbReference type="CDD" id="cd00033">
    <property type="entry name" value="CCP"/>
    <property type="match status" value="2"/>
</dbReference>
<dbReference type="OrthoDB" id="6107927at2759"/>
<reference evidence="8" key="1">
    <citation type="submission" date="2019-08" db="EMBL/GenBank/DDBJ databases">
        <title>The genome of the North American firefly Photinus pyralis.</title>
        <authorList>
            <consortium name="Photinus pyralis genome working group"/>
            <person name="Fallon T.R."/>
            <person name="Sander Lower S.E."/>
            <person name="Weng J.-K."/>
        </authorList>
    </citation>
    <scope>NUCLEOTIDE SEQUENCE</scope>
    <source>
        <strain evidence="8">TRF0915ILg1</strain>
        <tissue evidence="8">Whole body</tissue>
    </source>
</reference>
<feature type="domain" description="MAM" evidence="5">
    <location>
        <begin position="92"/>
        <end position="262"/>
    </location>
</feature>
<evidence type="ECO:0000313" key="8">
    <source>
        <dbReference type="EMBL" id="KAF2882874.1"/>
    </source>
</evidence>
<dbReference type="Gene3D" id="4.10.410.20">
    <property type="match status" value="1"/>
</dbReference>
<dbReference type="Gene3D" id="2.60.120.200">
    <property type="match status" value="1"/>
</dbReference>
<dbReference type="InterPro" id="IPR000998">
    <property type="entry name" value="MAM_dom"/>
</dbReference>
<evidence type="ECO:0000259" key="5">
    <source>
        <dbReference type="PROSITE" id="PS50060"/>
    </source>
</evidence>
<evidence type="ECO:0000256" key="4">
    <source>
        <dbReference type="SAM" id="Phobius"/>
    </source>
</evidence>
<dbReference type="InterPro" id="IPR051560">
    <property type="entry name" value="MAM_domain-containing"/>
</dbReference>
<evidence type="ECO:0000259" key="6">
    <source>
        <dbReference type="PROSITE" id="PS50923"/>
    </source>
</evidence>
<keyword evidence="1" id="KW-1015">Disulfide bond</keyword>
<dbReference type="SMART" id="SM00137">
    <property type="entry name" value="MAM"/>
    <property type="match status" value="1"/>
</dbReference>
<keyword evidence="4" id="KW-0472">Membrane</keyword>
<evidence type="ECO:0000313" key="9">
    <source>
        <dbReference type="Proteomes" id="UP000801492"/>
    </source>
</evidence>
<keyword evidence="4" id="KW-0812">Transmembrane</keyword>
<evidence type="ECO:0000256" key="1">
    <source>
        <dbReference type="ARBA" id="ARBA00023157"/>
    </source>
</evidence>
<feature type="domain" description="Sushi" evidence="6">
    <location>
        <begin position="1"/>
        <end position="30"/>
    </location>
</feature>
<name>A0A8K0CB63_IGNLU</name>
<proteinExistence type="predicted"/>
<dbReference type="PROSITE" id="PS50060">
    <property type="entry name" value="MAM_2"/>
    <property type="match status" value="1"/>
</dbReference>
<comment type="caution">
    <text evidence="8">The sequence shown here is derived from an EMBL/GenBank/DDBJ whole genome shotgun (WGS) entry which is preliminary data.</text>
</comment>
<dbReference type="SMART" id="SM00201">
    <property type="entry name" value="SO"/>
    <property type="match status" value="1"/>
</dbReference>
<organism evidence="8 9">
    <name type="scientific">Ignelater luminosus</name>
    <name type="common">Cucubano</name>
    <name type="synonym">Pyrophorus luminosus</name>
    <dbReference type="NCBI Taxonomy" id="2038154"/>
    <lineage>
        <taxon>Eukaryota</taxon>
        <taxon>Metazoa</taxon>
        <taxon>Ecdysozoa</taxon>
        <taxon>Arthropoda</taxon>
        <taxon>Hexapoda</taxon>
        <taxon>Insecta</taxon>
        <taxon>Pterygota</taxon>
        <taxon>Neoptera</taxon>
        <taxon>Endopterygota</taxon>
        <taxon>Coleoptera</taxon>
        <taxon>Polyphaga</taxon>
        <taxon>Elateriformia</taxon>
        <taxon>Elateroidea</taxon>
        <taxon>Elateridae</taxon>
        <taxon>Agrypninae</taxon>
        <taxon>Pyrophorini</taxon>
        <taxon>Ignelater</taxon>
    </lineage>
</organism>
<dbReference type="SUPFAM" id="SSF49899">
    <property type="entry name" value="Concanavalin A-like lectins/glucanases"/>
    <property type="match status" value="1"/>
</dbReference>
<dbReference type="EMBL" id="VTPC01090587">
    <property type="protein sequence ID" value="KAF2882874.1"/>
    <property type="molecule type" value="Genomic_DNA"/>
</dbReference>
<dbReference type="InterPro" id="IPR000436">
    <property type="entry name" value="Sushi_SCR_CCP_dom"/>
</dbReference>
<dbReference type="InterPro" id="IPR035976">
    <property type="entry name" value="Sushi/SCR/CCP_sf"/>
</dbReference>
<dbReference type="SUPFAM" id="SSF57535">
    <property type="entry name" value="Complement control module/SCR domain"/>
    <property type="match status" value="2"/>
</dbReference>
<protein>
    <submittedName>
        <fullName evidence="8">Uncharacterized protein</fullName>
    </submittedName>
</protein>
<feature type="compositionally biased region" description="Polar residues" evidence="3">
    <location>
        <begin position="378"/>
        <end position="392"/>
    </location>
</feature>